<feature type="transmembrane region" description="Helical" evidence="2">
    <location>
        <begin position="331"/>
        <end position="353"/>
    </location>
</feature>
<dbReference type="InterPro" id="IPR016024">
    <property type="entry name" value="ARM-type_fold"/>
</dbReference>
<evidence type="ECO:0000313" key="4">
    <source>
        <dbReference type="Proteomes" id="UP000078348"/>
    </source>
</evidence>
<feature type="compositionally biased region" description="Basic residues" evidence="1">
    <location>
        <begin position="20"/>
        <end position="32"/>
    </location>
</feature>
<proteinExistence type="predicted"/>
<feature type="region of interest" description="Disordered" evidence="1">
    <location>
        <begin position="20"/>
        <end position="45"/>
    </location>
</feature>
<keyword evidence="2" id="KW-0812">Transmembrane</keyword>
<dbReference type="InterPro" id="IPR002554">
    <property type="entry name" value="PP2A_B56"/>
</dbReference>
<organism evidence="3 4">
    <name type="scientific">Blastocystis sp. subtype 1 (strain ATCC 50177 / NandII)</name>
    <dbReference type="NCBI Taxonomy" id="478820"/>
    <lineage>
        <taxon>Eukaryota</taxon>
        <taxon>Sar</taxon>
        <taxon>Stramenopiles</taxon>
        <taxon>Bigyra</taxon>
        <taxon>Opalozoa</taxon>
        <taxon>Opalinata</taxon>
        <taxon>Blastocystidae</taxon>
        <taxon>Blastocystis</taxon>
    </lineage>
</organism>
<dbReference type="Gene3D" id="1.25.10.10">
    <property type="entry name" value="Leucine-rich Repeat Variant"/>
    <property type="match status" value="1"/>
</dbReference>
<keyword evidence="2" id="KW-1133">Transmembrane helix</keyword>
<dbReference type="InterPro" id="IPR011989">
    <property type="entry name" value="ARM-like"/>
</dbReference>
<reference evidence="3 4" key="1">
    <citation type="submission" date="2016-05" db="EMBL/GenBank/DDBJ databases">
        <title>Nuclear genome of Blastocystis sp. subtype 1 NandII.</title>
        <authorList>
            <person name="Gentekaki E."/>
            <person name="Curtis B."/>
            <person name="Stairs C."/>
            <person name="Eme L."/>
            <person name="Herman E."/>
            <person name="Klimes V."/>
            <person name="Arias M.C."/>
            <person name="Elias M."/>
            <person name="Hilliou F."/>
            <person name="Klute M."/>
            <person name="Malik S.-B."/>
            <person name="Pightling A."/>
            <person name="Rachubinski R."/>
            <person name="Salas D."/>
            <person name="Schlacht A."/>
            <person name="Suga H."/>
            <person name="Archibald J."/>
            <person name="Ball S.G."/>
            <person name="Clark G."/>
            <person name="Dacks J."/>
            <person name="Van Der Giezen M."/>
            <person name="Tsaousis A."/>
            <person name="Roger A."/>
        </authorList>
    </citation>
    <scope>NUCLEOTIDE SEQUENCE [LARGE SCALE GENOMIC DNA]</scope>
    <source>
        <strain evidence="4">ATCC 50177 / NandII</strain>
    </source>
</reference>
<keyword evidence="4" id="KW-1185">Reference proteome</keyword>
<dbReference type="GO" id="GO:0019888">
    <property type="term" value="F:protein phosphatase regulator activity"/>
    <property type="evidence" value="ECO:0007669"/>
    <property type="project" value="InterPro"/>
</dbReference>
<dbReference type="EMBL" id="LXWW01000560">
    <property type="protein sequence ID" value="OAO12165.1"/>
    <property type="molecule type" value="Genomic_DNA"/>
</dbReference>
<sequence length="468" mass="52406">MNRKKDLLLSIDTSSLSRTKKNVLAKQSRGKPAKPSALAKRRQKKKLDIQQAISEALDDYTAENVDAYSSYESELVSESPAVTPKVETKRKHSFDLQMTRSPILTPKPKPVEEEIPPLSLEAKEPIVKGPTLEDFHDAADDLYDSLFQSGASPVPTKSALPPKQKEELHRMLFEIVLRKAQMPPDDADDVAFFFDTITVSALLYELRFESPYGASSRSALLEALAAHSLDFEALVAGRLAQFALQFVLDERETQFSPDDDFAAVQKQIGGVHRYVGLFHALVESLKTDVAMLPPTSALLAQRYTARAQRLLRSVECFVRSRDTIEKYTETVAACTVSLFSVAPALIAPFYAFVLKHWPRGHSEKTIALIGFLEILLSSSPPLYLTPFLKPVVTRVFRRVCEELLGDQVEISKRAAYFMQDYYLRCNYIAIDEAIGTLVKVALTKGMDHWNEIIAVTCEKAFDVILDDI</sequence>
<keyword evidence="2" id="KW-0472">Membrane</keyword>
<dbReference type="SUPFAM" id="SSF48371">
    <property type="entry name" value="ARM repeat"/>
    <property type="match status" value="1"/>
</dbReference>
<comment type="caution">
    <text evidence="3">The sequence shown here is derived from an EMBL/GenBank/DDBJ whole genome shotgun (WGS) entry which is preliminary data.</text>
</comment>
<evidence type="ECO:0000313" key="3">
    <source>
        <dbReference type="EMBL" id="OAO12165.1"/>
    </source>
</evidence>
<dbReference type="OrthoDB" id="225637at2759"/>
<feature type="transmembrane region" description="Helical" evidence="2">
    <location>
        <begin position="365"/>
        <end position="388"/>
    </location>
</feature>
<evidence type="ECO:0000256" key="1">
    <source>
        <dbReference type="SAM" id="MobiDB-lite"/>
    </source>
</evidence>
<dbReference type="Pfam" id="PF01603">
    <property type="entry name" value="B56"/>
    <property type="match status" value="1"/>
</dbReference>
<name>A0A196S4Y7_BLAHN</name>
<dbReference type="AlphaFoldDB" id="A0A196S4Y7"/>
<dbReference type="GO" id="GO:0007165">
    <property type="term" value="P:signal transduction"/>
    <property type="evidence" value="ECO:0007669"/>
    <property type="project" value="InterPro"/>
</dbReference>
<gene>
    <name evidence="3" type="ORF">AV274_6148</name>
</gene>
<accession>A0A196S4Y7</accession>
<dbReference type="Proteomes" id="UP000078348">
    <property type="component" value="Unassembled WGS sequence"/>
</dbReference>
<feature type="region of interest" description="Disordered" evidence="1">
    <location>
        <begin position="72"/>
        <end position="93"/>
    </location>
</feature>
<protein>
    <submittedName>
        <fullName evidence="3">Uncharacterized protein</fullName>
    </submittedName>
</protein>
<evidence type="ECO:0000256" key="2">
    <source>
        <dbReference type="SAM" id="Phobius"/>
    </source>
</evidence>
<dbReference type="GO" id="GO:0000159">
    <property type="term" value="C:protein phosphatase type 2A complex"/>
    <property type="evidence" value="ECO:0007669"/>
    <property type="project" value="InterPro"/>
</dbReference>